<dbReference type="InterPro" id="IPR012074">
    <property type="entry name" value="GAF_ANTAR"/>
</dbReference>
<dbReference type="AlphaFoldDB" id="A0A4Q7LWX3"/>
<dbReference type="SUPFAM" id="SSF52172">
    <property type="entry name" value="CheY-like"/>
    <property type="match status" value="1"/>
</dbReference>
<dbReference type="InterPro" id="IPR029016">
    <property type="entry name" value="GAF-like_dom_sf"/>
</dbReference>
<dbReference type="GO" id="GO:0003723">
    <property type="term" value="F:RNA binding"/>
    <property type="evidence" value="ECO:0007669"/>
    <property type="project" value="InterPro"/>
</dbReference>
<evidence type="ECO:0000256" key="1">
    <source>
        <dbReference type="ARBA" id="ARBA00022679"/>
    </source>
</evidence>
<dbReference type="InterPro" id="IPR003018">
    <property type="entry name" value="GAF"/>
</dbReference>
<keyword evidence="7" id="KW-1185">Reference proteome</keyword>
<dbReference type="Pfam" id="PF03861">
    <property type="entry name" value="ANTAR"/>
    <property type="match status" value="1"/>
</dbReference>
<keyword evidence="4" id="KW-0804">Transcription</keyword>
<keyword evidence="1" id="KW-0808">Transferase</keyword>
<dbReference type="Proteomes" id="UP000293519">
    <property type="component" value="Unassembled WGS sequence"/>
</dbReference>
<proteinExistence type="predicted"/>
<accession>A0A4Q7LWX3</accession>
<evidence type="ECO:0000313" key="6">
    <source>
        <dbReference type="EMBL" id="RZS58987.1"/>
    </source>
</evidence>
<keyword evidence="2" id="KW-0418">Kinase</keyword>
<feature type="domain" description="ANTAR" evidence="5">
    <location>
        <begin position="170"/>
        <end position="231"/>
    </location>
</feature>
<gene>
    <name evidence="6" type="ORF">EV141_0200</name>
</gene>
<evidence type="ECO:0000313" key="7">
    <source>
        <dbReference type="Proteomes" id="UP000293519"/>
    </source>
</evidence>
<dbReference type="Gene3D" id="1.10.10.10">
    <property type="entry name" value="Winged helix-like DNA-binding domain superfamily/Winged helix DNA-binding domain"/>
    <property type="match status" value="1"/>
</dbReference>
<dbReference type="Pfam" id="PF13185">
    <property type="entry name" value="GAF_2"/>
    <property type="match status" value="1"/>
</dbReference>
<dbReference type="InterPro" id="IPR011006">
    <property type="entry name" value="CheY-like_superfamily"/>
</dbReference>
<dbReference type="InterPro" id="IPR036388">
    <property type="entry name" value="WH-like_DNA-bd_sf"/>
</dbReference>
<protein>
    <submittedName>
        <fullName evidence="6">GAF domain-containing protein</fullName>
    </submittedName>
</protein>
<dbReference type="SMART" id="SM01012">
    <property type="entry name" value="ANTAR"/>
    <property type="match status" value="1"/>
</dbReference>
<dbReference type="EMBL" id="SGWW01000001">
    <property type="protein sequence ID" value="RZS58987.1"/>
    <property type="molecule type" value="Genomic_DNA"/>
</dbReference>
<dbReference type="PIRSF" id="PIRSF036625">
    <property type="entry name" value="GAF_ANTAR"/>
    <property type="match status" value="1"/>
</dbReference>
<dbReference type="InterPro" id="IPR005561">
    <property type="entry name" value="ANTAR"/>
</dbReference>
<sequence>MIDRQREQRVSDAFVAVADILVSDFDIIDLLQTLVEVSVTVLDVEAGGILLADDDGTLQLVASTSEQAKLVEVMQLSAGAGPCVDCFEAGQLVVVDDIAAQRDHWPRFSDEALSQGFASVFATPMRLRGEILGAMNLFRTRAGSPTTEDALLAQALTDVATIGILHERTIRDSTILAEQLQRALDTRVLIEQAKGVLAIVGPYTMDEAFTAMRDHARTHDLALRDVAQGVADRSLIGLFSISADHERRDTPR</sequence>
<dbReference type="OrthoDB" id="3683444at2"/>
<comment type="caution">
    <text evidence="6">The sequence shown here is derived from an EMBL/GenBank/DDBJ whole genome shotgun (WGS) entry which is preliminary data.</text>
</comment>
<keyword evidence="3" id="KW-0805">Transcription regulation</keyword>
<reference evidence="6 7" key="1">
    <citation type="journal article" date="2015" name="Stand. Genomic Sci.">
        <title>Genomic Encyclopedia of Bacterial and Archaeal Type Strains, Phase III: the genomes of soil and plant-associated and newly described type strains.</title>
        <authorList>
            <person name="Whitman W.B."/>
            <person name="Woyke T."/>
            <person name="Klenk H.P."/>
            <person name="Zhou Y."/>
            <person name="Lilburn T.G."/>
            <person name="Beck B.J."/>
            <person name="De Vos P."/>
            <person name="Vandamme P."/>
            <person name="Eisen J.A."/>
            <person name="Garrity G."/>
            <person name="Hugenholtz P."/>
            <person name="Kyrpides N.C."/>
        </authorList>
    </citation>
    <scope>NUCLEOTIDE SEQUENCE [LARGE SCALE GENOMIC DNA]</scope>
    <source>
        <strain evidence="6 7">CV2</strain>
    </source>
</reference>
<dbReference type="GO" id="GO:0016301">
    <property type="term" value="F:kinase activity"/>
    <property type="evidence" value="ECO:0007669"/>
    <property type="project" value="UniProtKB-KW"/>
</dbReference>
<evidence type="ECO:0000256" key="4">
    <source>
        <dbReference type="ARBA" id="ARBA00023163"/>
    </source>
</evidence>
<evidence type="ECO:0000259" key="5">
    <source>
        <dbReference type="PROSITE" id="PS50921"/>
    </source>
</evidence>
<name>A0A4Q7LWX3_9MICO</name>
<dbReference type="SUPFAM" id="SSF55781">
    <property type="entry name" value="GAF domain-like"/>
    <property type="match status" value="1"/>
</dbReference>
<dbReference type="Gene3D" id="3.30.450.40">
    <property type="match status" value="1"/>
</dbReference>
<dbReference type="PROSITE" id="PS50921">
    <property type="entry name" value="ANTAR"/>
    <property type="match status" value="1"/>
</dbReference>
<organism evidence="6 7">
    <name type="scientific">Microcella putealis</name>
    <dbReference type="NCBI Taxonomy" id="337005"/>
    <lineage>
        <taxon>Bacteria</taxon>
        <taxon>Bacillati</taxon>
        <taxon>Actinomycetota</taxon>
        <taxon>Actinomycetes</taxon>
        <taxon>Micrococcales</taxon>
        <taxon>Microbacteriaceae</taxon>
        <taxon>Microcella</taxon>
    </lineage>
</organism>
<evidence type="ECO:0000256" key="3">
    <source>
        <dbReference type="ARBA" id="ARBA00023015"/>
    </source>
</evidence>
<evidence type="ECO:0000256" key="2">
    <source>
        <dbReference type="ARBA" id="ARBA00022777"/>
    </source>
</evidence>
<dbReference type="RefSeq" id="WP_130484118.1">
    <property type="nucleotide sequence ID" value="NZ_SGWW01000001.1"/>
</dbReference>
<dbReference type="SMART" id="SM00065">
    <property type="entry name" value="GAF"/>
    <property type="match status" value="1"/>
</dbReference>